<proteinExistence type="predicted"/>
<comment type="caution">
    <text evidence="3">The sequence shown here is derived from an EMBL/GenBank/DDBJ whole genome shotgun (WGS) entry which is preliminary data.</text>
</comment>
<sequence>MLAKVCRDLWVKRQRKALEVRLEAEVSLADVYAGTVKKLQYRVARDGADELHTLLVPLTDFKREVVFPGLGDVSGALRGDLVLTIRVACGAFQLDDVMGLLDLYTEVPVALDTYLLGGTVAVPLPDGTSVQYAAAPLLGKRNNGKKTVTLHGRGLPSSRSDRGDLIVMMFLDVEGVDADALARDPCIRRSLAGALSQQPAHCHEGGHGGAEPQLEPDAVRDGCPEPG</sequence>
<dbReference type="InterPro" id="IPR002939">
    <property type="entry name" value="DnaJ_C"/>
</dbReference>
<dbReference type="GO" id="GO:0006457">
    <property type="term" value="P:protein folding"/>
    <property type="evidence" value="ECO:0007669"/>
    <property type="project" value="InterPro"/>
</dbReference>
<feature type="region of interest" description="Disordered" evidence="1">
    <location>
        <begin position="199"/>
        <end position="227"/>
    </location>
</feature>
<gene>
    <name evidence="3" type="ORF">HXX76_014164</name>
</gene>
<reference evidence="3" key="1">
    <citation type="journal article" date="2020" name="bioRxiv">
        <title>Comparative genomics of Chlamydomonas.</title>
        <authorList>
            <person name="Craig R.J."/>
            <person name="Hasan A.R."/>
            <person name="Ness R.W."/>
            <person name="Keightley P.D."/>
        </authorList>
    </citation>
    <scope>NUCLEOTIDE SEQUENCE</scope>
    <source>
        <strain evidence="3">SAG 7.73</strain>
    </source>
</reference>
<evidence type="ECO:0000313" key="4">
    <source>
        <dbReference type="Proteomes" id="UP000650467"/>
    </source>
</evidence>
<dbReference type="AlphaFoldDB" id="A0A835VTR6"/>
<dbReference type="SUPFAM" id="SSF49493">
    <property type="entry name" value="HSP40/DnaJ peptide-binding domain"/>
    <property type="match status" value="1"/>
</dbReference>
<feature type="compositionally biased region" description="Basic and acidic residues" evidence="1">
    <location>
        <begin position="217"/>
        <end position="227"/>
    </location>
</feature>
<name>A0A835VTR6_CHLIN</name>
<protein>
    <recommendedName>
        <fullName evidence="2">Chaperone DnaJ C-terminal domain-containing protein</fullName>
    </recommendedName>
</protein>
<accession>A0A835VTR6</accession>
<dbReference type="InterPro" id="IPR008971">
    <property type="entry name" value="HSP40/DnaJ_pept-bd"/>
</dbReference>
<evidence type="ECO:0000259" key="2">
    <source>
        <dbReference type="Pfam" id="PF01556"/>
    </source>
</evidence>
<dbReference type="Gene3D" id="2.60.260.20">
    <property type="entry name" value="Urease metallochaperone UreE, N-terminal domain"/>
    <property type="match status" value="1"/>
</dbReference>
<keyword evidence="4" id="KW-1185">Reference proteome</keyword>
<evidence type="ECO:0000256" key="1">
    <source>
        <dbReference type="SAM" id="MobiDB-lite"/>
    </source>
</evidence>
<dbReference type="Pfam" id="PF01556">
    <property type="entry name" value="DnaJ_C"/>
    <property type="match status" value="1"/>
</dbReference>
<organism evidence="3 4">
    <name type="scientific">Chlamydomonas incerta</name>
    <dbReference type="NCBI Taxonomy" id="51695"/>
    <lineage>
        <taxon>Eukaryota</taxon>
        <taxon>Viridiplantae</taxon>
        <taxon>Chlorophyta</taxon>
        <taxon>core chlorophytes</taxon>
        <taxon>Chlorophyceae</taxon>
        <taxon>CS clade</taxon>
        <taxon>Chlamydomonadales</taxon>
        <taxon>Chlamydomonadaceae</taxon>
        <taxon>Chlamydomonas</taxon>
    </lineage>
</organism>
<dbReference type="EMBL" id="JAEHOC010000060">
    <property type="protein sequence ID" value="KAG2425006.1"/>
    <property type="molecule type" value="Genomic_DNA"/>
</dbReference>
<dbReference type="Proteomes" id="UP000650467">
    <property type="component" value="Unassembled WGS sequence"/>
</dbReference>
<evidence type="ECO:0000313" key="3">
    <source>
        <dbReference type="EMBL" id="KAG2425006.1"/>
    </source>
</evidence>
<feature type="domain" description="Chaperone DnaJ C-terminal" evidence="2">
    <location>
        <begin position="21"/>
        <end position="168"/>
    </location>
</feature>
<dbReference type="GO" id="GO:0051082">
    <property type="term" value="F:unfolded protein binding"/>
    <property type="evidence" value="ECO:0007669"/>
    <property type="project" value="InterPro"/>
</dbReference>